<reference evidence="2" key="1">
    <citation type="journal article" date="2014" name="Int. J. Syst. Evol. Microbiol.">
        <title>Complete genome sequence of Corynebacterium casei LMG S-19264T (=DSM 44701T), isolated from a smear-ripened cheese.</title>
        <authorList>
            <consortium name="US DOE Joint Genome Institute (JGI-PGF)"/>
            <person name="Walter F."/>
            <person name="Albersmeier A."/>
            <person name="Kalinowski J."/>
            <person name="Ruckert C."/>
        </authorList>
    </citation>
    <scope>NUCLEOTIDE SEQUENCE</scope>
    <source>
        <strain evidence="2">KCTC 23310</strain>
    </source>
</reference>
<dbReference type="PANTHER" id="PTHR46211:SF1">
    <property type="entry name" value="GLYCEROPHOSPHODIESTER PHOSPHODIESTERASE, CYTOPLASMIC"/>
    <property type="match status" value="1"/>
</dbReference>
<dbReference type="Pfam" id="PF03009">
    <property type="entry name" value="GDPD"/>
    <property type="match status" value="1"/>
</dbReference>
<reference evidence="2" key="2">
    <citation type="submission" date="2020-09" db="EMBL/GenBank/DDBJ databases">
        <authorList>
            <person name="Sun Q."/>
            <person name="Kim S."/>
        </authorList>
    </citation>
    <scope>NUCLEOTIDE SEQUENCE</scope>
    <source>
        <strain evidence="2">KCTC 23310</strain>
    </source>
</reference>
<dbReference type="Gene3D" id="3.20.20.190">
    <property type="entry name" value="Phosphatidylinositol (PI) phosphodiesterase"/>
    <property type="match status" value="1"/>
</dbReference>
<dbReference type="EMBL" id="BMYJ01000005">
    <property type="protein sequence ID" value="GHC55604.1"/>
    <property type="molecule type" value="Genomic_DNA"/>
</dbReference>
<feature type="domain" description="GP-PDE" evidence="1">
    <location>
        <begin position="11"/>
        <end position="257"/>
    </location>
</feature>
<dbReference type="PROSITE" id="PS51704">
    <property type="entry name" value="GP_PDE"/>
    <property type="match status" value="1"/>
</dbReference>
<dbReference type="Proteomes" id="UP000638981">
    <property type="component" value="Unassembled WGS sequence"/>
</dbReference>
<evidence type="ECO:0000313" key="3">
    <source>
        <dbReference type="Proteomes" id="UP000638981"/>
    </source>
</evidence>
<dbReference type="AlphaFoldDB" id="A0A918TT86"/>
<comment type="caution">
    <text evidence="2">The sequence shown here is derived from an EMBL/GenBank/DDBJ whole genome shotgun (WGS) entry which is preliminary data.</text>
</comment>
<dbReference type="PANTHER" id="PTHR46211">
    <property type="entry name" value="GLYCEROPHOSPHORYL DIESTER PHOSPHODIESTERASE"/>
    <property type="match status" value="1"/>
</dbReference>
<gene>
    <name evidence="2" type="ORF">GCM10007315_18260</name>
</gene>
<dbReference type="RefSeq" id="WP_189411350.1">
    <property type="nucleotide sequence ID" value="NZ_BMYJ01000005.1"/>
</dbReference>
<evidence type="ECO:0000259" key="1">
    <source>
        <dbReference type="PROSITE" id="PS51704"/>
    </source>
</evidence>
<protein>
    <submittedName>
        <fullName evidence="2">Phosphodiesterase</fullName>
    </submittedName>
</protein>
<dbReference type="GO" id="GO:0008081">
    <property type="term" value="F:phosphoric diester hydrolase activity"/>
    <property type="evidence" value="ECO:0007669"/>
    <property type="project" value="InterPro"/>
</dbReference>
<accession>A0A918TT86</accession>
<proteinExistence type="predicted"/>
<organism evidence="2 3">
    <name type="scientific">Neogemmobacter tilapiae</name>
    <dbReference type="NCBI Taxonomy" id="875041"/>
    <lineage>
        <taxon>Bacteria</taxon>
        <taxon>Pseudomonadati</taxon>
        <taxon>Pseudomonadota</taxon>
        <taxon>Alphaproteobacteria</taxon>
        <taxon>Rhodobacterales</taxon>
        <taxon>Paracoccaceae</taxon>
        <taxon>Neogemmobacter</taxon>
    </lineage>
</organism>
<sequence>MIPKLPAAFLSRPLAHRALHDRAAGRIENSLSAVQAAVLAGYGIEIDVQLSRDGQAMVFHDETLDRLTDAKGAVAARDAAELGQIALRDGLGDTIPTLAQVLAAVAGRVPLLIEIKDQSLTLTETDGRLETATVAALQGYAGDVALMSFNPHAVAHVARLAPHLPRGLTTDAFDADEWQGVAAETCARLRAIPDYNAVGASFLSHDWHDLTRPRVTELAQQGAEILCWTVKSPEAEAVARQTARNITFEGYAAPFPA</sequence>
<dbReference type="InterPro" id="IPR017946">
    <property type="entry name" value="PLC-like_Pdiesterase_TIM-brl"/>
</dbReference>
<dbReference type="GO" id="GO:0006629">
    <property type="term" value="P:lipid metabolic process"/>
    <property type="evidence" value="ECO:0007669"/>
    <property type="project" value="InterPro"/>
</dbReference>
<dbReference type="SUPFAM" id="SSF51695">
    <property type="entry name" value="PLC-like phosphodiesterases"/>
    <property type="match status" value="1"/>
</dbReference>
<dbReference type="InterPro" id="IPR030395">
    <property type="entry name" value="GP_PDE_dom"/>
</dbReference>
<name>A0A918TT86_9RHOB</name>
<evidence type="ECO:0000313" key="2">
    <source>
        <dbReference type="EMBL" id="GHC55604.1"/>
    </source>
</evidence>
<keyword evidence="3" id="KW-1185">Reference proteome</keyword>